<accession>A0AAD5YPC9</accession>
<dbReference type="PANTHER" id="PTHR10516">
    <property type="entry name" value="PEPTIDYL-PROLYL CIS-TRANS ISOMERASE"/>
    <property type="match status" value="1"/>
</dbReference>
<dbReference type="Gene3D" id="3.10.50.40">
    <property type="match status" value="1"/>
</dbReference>
<comment type="similarity">
    <text evidence="6">Belongs to the FKBP-type PPIase family. FKBP1 subfamily.</text>
</comment>
<organism evidence="9 10">
    <name type="scientific">Leucocoprinus birnbaumii</name>
    <dbReference type="NCBI Taxonomy" id="56174"/>
    <lineage>
        <taxon>Eukaryota</taxon>
        <taxon>Fungi</taxon>
        <taxon>Dikarya</taxon>
        <taxon>Basidiomycota</taxon>
        <taxon>Agaricomycotina</taxon>
        <taxon>Agaricomycetes</taxon>
        <taxon>Agaricomycetidae</taxon>
        <taxon>Agaricales</taxon>
        <taxon>Agaricineae</taxon>
        <taxon>Agaricaceae</taxon>
        <taxon>Leucocoprinus</taxon>
    </lineage>
</organism>
<keyword evidence="5 7" id="KW-0413">Isomerase</keyword>
<dbReference type="InterPro" id="IPR050689">
    <property type="entry name" value="FKBP-type_PPIase"/>
</dbReference>
<dbReference type="PANTHER" id="PTHR10516:SF443">
    <property type="entry name" value="FK506-BINDING PROTEIN 59-RELATED"/>
    <property type="match status" value="1"/>
</dbReference>
<protein>
    <recommendedName>
        <fullName evidence="3 7">peptidylprolyl isomerase</fullName>
        <ecNumber evidence="3 7">5.2.1.8</ecNumber>
    </recommendedName>
</protein>
<proteinExistence type="inferred from homology"/>
<dbReference type="Pfam" id="PF00254">
    <property type="entry name" value="FKBP_C"/>
    <property type="match status" value="1"/>
</dbReference>
<dbReference type="EMBL" id="JANIEX010000636">
    <property type="protein sequence ID" value="KAJ3564719.1"/>
    <property type="molecule type" value="Genomic_DNA"/>
</dbReference>
<evidence type="ECO:0000256" key="4">
    <source>
        <dbReference type="ARBA" id="ARBA00023110"/>
    </source>
</evidence>
<dbReference type="InterPro" id="IPR046357">
    <property type="entry name" value="PPIase_dom_sf"/>
</dbReference>
<keyword evidence="4 7" id="KW-0697">Rotamase</keyword>
<dbReference type="PROSITE" id="PS50059">
    <property type="entry name" value="FKBP_PPIASE"/>
    <property type="match status" value="1"/>
</dbReference>
<feature type="domain" description="PPIase FKBP-type" evidence="8">
    <location>
        <begin position="20"/>
        <end position="109"/>
    </location>
</feature>
<evidence type="ECO:0000259" key="8">
    <source>
        <dbReference type="PROSITE" id="PS50059"/>
    </source>
</evidence>
<dbReference type="SUPFAM" id="SSF54534">
    <property type="entry name" value="FKBP-like"/>
    <property type="match status" value="1"/>
</dbReference>
<dbReference type="AlphaFoldDB" id="A0AAD5YPC9"/>
<keyword evidence="10" id="KW-1185">Reference proteome</keyword>
<evidence type="ECO:0000313" key="9">
    <source>
        <dbReference type="EMBL" id="KAJ3564719.1"/>
    </source>
</evidence>
<evidence type="ECO:0000256" key="6">
    <source>
        <dbReference type="ARBA" id="ARBA00038106"/>
    </source>
</evidence>
<comment type="caution">
    <text evidence="9">The sequence shown here is derived from an EMBL/GenBank/DDBJ whole genome shotgun (WGS) entry which is preliminary data.</text>
</comment>
<dbReference type="GO" id="GO:0005737">
    <property type="term" value="C:cytoplasm"/>
    <property type="evidence" value="ECO:0007669"/>
    <property type="project" value="TreeGrafter"/>
</dbReference>
<comment type="function">
    <text evidence="2">PPIases accelerate the folding of proteins. It catalyzes the cis-trans isomerization of proline imidic peptide bonds in oligopeptides.</text>
</comment>
<evidence type="ECO:0000256" key="5">
    <source>
        <dbReference type="ARBA" id="ARBA00023235"/>
    </source>
</evidence>
<comment type="catalytic activity">
    <reaction evidence="1 7">
        <text>[protein]-peptidylproline (omega=180) = [protein]-peptidylproline (omega=0)</text>
        <dbReference type="Rhea" id="RHEA:16237"/>
        <dbReference type="Rhea" id="RHEA-COMP:10747"/>
        <dbReference type="Rhea" id="RHEA-COMP:10748"/>
        <dbReference type="ChEBI" id="CHEBI:83833"/>
        <dbReference type="ChEBI" id="CHEBI:83834"/>
        <dbReference type="EC" id="5.2.1.8"/>
    </reaction>
</comment>
<evidence type="ECO:0000256" key="1">
    <source>
        <dbReference type="ARBA" id="ARBA00000971"/>
    </source>
</evidence>
<evidence type="ECO:0000256" key="3">
    <source>
        <dbReference type="ARBA" id="ARBA00013194"/>
    </source>
</evidence>
<name>A0AAD5YPC9_9AGAR</name>
<dbReference type="GO" id="GO:0003755">
    <property type="term" value="F:peptidyl-prolyl cis-trans isomerase activity"/>
    <property type="evidence" value="ECO:0007669"/>
    <property type="project" value="UniProtKB-KW"/>
</dbReference>
<dbReference type="EC" id="5.2.1.8" evidence="3 7"/>
<gene>
    <name evidence="9" type="ORF">NP233_g8112</name>
</gene>
<dbReference type="InterPro" id="IPR001179">
    <property type="entry name" value="PPIase_FKBP_dom"/>
</dbReference>
<sequence length="113" mass="12607">MPVEHQVTQPGDGVTFPRKGDKVKFHYVGKDSAGKEFDNTYTDHDRPFETEIGTGKVIQGWDQGIMKLSKGEKARLTITPDLAFGSEGMPPVIPANATLIFDIWLLDITPRRH</sequence>
<dbReference type="FunFam" id="3.10.50.40:FF:000025">
    <property type="entry name" value="Peptidylprolyl isomerase"/>
    <property type="match status" value="1"/>
</dbReference>
<evidence type="ECO:0000256" key="2">
    <source>
        <dbReference type="ARBA" id="ARBA00002388"/>
    </source>
</evidence>
<reference evidence="9" key="1">
    <citation type="submission" date="2022-07" db="EMBL/GenBank/DDBJ databases">
        <title>Genome Sequence of Leucocoprinus birnbaumii.</title>
        <authorList>
            <person name="Buettner E."/>
        </authorList>
    </citation>
    <scope>NUCLEOTIDE SEQUENCE</scope>
    <source>
        <strain evidence="9">VT141</strain>
    </source>
</reference>
<dbReference type="Proteomes" id="UP001213000">
    <property type="component" value="Unassembled WGS sequence"/>
</dbReference>
<evidence type="ECO:0000256" key="7">
    <source>
        <dbReference type="PROSITE-ProRule" id="PRU00277"/>
    </source>
</evidence>
<evidence type="ECO:0000313" key="10">
    <source>
        <dbReference type="Proteomes" id="UP001213000"/>
    </source>
</evidence>